<organism evidence="1 2">
    <name type="scientific">Mycena sanguinolenta</name>
    <dbReference type="NCBI Taxonomy" id="230812"/>
    <lineage>
        <taxon>Eukaryota</taxon>
        <taxon>Fungi</taxon>
        <taxon>Dikarya</taxon>
        <taxon>Basidiomycota</taxon>
        <taxon>Agaricomycotina</taxon>
        <taxon>Agaricomycetes</taxon>
        <taxon>Agaricomycetidae</taxon>
        <taxon>Agaricales</taxon>
        <taxon>Marasmiineae</taxon>
        <taxon>Mycenaceae</taxon>
        <taxon>Mycena</taxon>
    </lineage>
</organism>
<sequence>MAFAALDEDALLNVLCFCDVYTVLKVSEINKSLRRIALTKQLWLFLVQDDTFRVALELPPPDRAEIEKYSTEQLIDFVKSAVSGQLSSRTADHKIAWGDMQMYSDTHLFPGARYILLHQGEPEELHIHDIWSSRRVWTHVTGSRTRYRIDLVPGGATARILLVQPTRGSVHIEEVDLATGISRKVFDLGFVAGWLSSPSSLVGDVFLWATPLARFKKTSLLLVNWRTSTYVVLRRTLGPNIIIKLIPGYVVSTHRESQRPGQLVLTVTALDAFSAYWRPLTKHNLEDEISSSRATYPITVRERMEYSGQPFSHPSAPVKLSVAPNALYRGAYNICVQADEVPVSGWKKGRAALNALLSCRLIPPLSPGKKGRAAPNALLSCRLIPPLSPGKECELRRVSSTAEVPSRRAKVVWSGRSVIVSYS</sequence>
<evidence type="ECO:0000313" key="2">
    <source>
        <dbReference type="Proteomes" id="UP000623467"/>
    </source>
</evidence>
<dbReference type="SUPFAM" id="SSF81383">
    <property type="entry name" value="F-box domain"/>
    <property type="match status" value="1"/>
</dbReference>
<dbReference type="Proteomes" id="UP000623467">
    <property type="component" value="Unassembled WGS sequence"/>
</dbReference>
<evidence type="ECO:0008006" key="3">
    <source>
        <dbReference type="Google" id="ProtNLM"/>
    </source>
</evidence>
<accession>A0A8H6XT71</accession>
<protein>
    <recommendedName>
        <fullName evidence="3">F-box domain-containing protein</fullName>
    </recommendedName>
</protein>
<reference evidence="1" key="1">
    <citation type="submission" date="2020-05" db="EMBL/GenBank/DDBJ databases">
        <title>Mycena genomes resolve the evolution of fungal bioluminescence.</title>
        <authorList>
            <person name="Tsai I.J."/>
        </authorList>
    </citation>
    <scope>NUCLEOTIDE SEQUENCE</scope>
    <source>
        <strain evidence="1">160909Yilan</strain>
    </source>
</reference>
<name>A0A8H6XT71_9AGAR</name>
<evidence type="ECO:0000313" key="1">
    <source>
        <dbReference type="EMBL" id="KAF7346757.1"/>
    </source>
</evidence>
<proteinExistence type="predicted"/>
<keyword evidence="2" id="KW-1185">Reference proteome</keyword>
<dbReference type="OrthoDB" id="2890636at2759"/>
<dbReference type="AlphaFoldDB" id="A0A8H6XT71"/>
<comment type="caution">
    <text evidence="1">The sequence shown here is derived from an EMBL/GenBank/DDBJ whole genome shotgun (WGS) entry which is preliminary data.</text>
</comment>
<dbReference type="EMBL" id="JACAZH010000018">
    <property type="protein sequence ID" value="KAF7346757.1"/>
    <property type="molecule type" value="Genomic_DNA"/>
</dbReference>
<dbReference type="InterPro" id="IPR036047">
    <property type="entry name" value="F-box-like_dom_sf"/>
</dbReference>
<gene>
    <name evidence="1" type="ORF">MSAN_01814100</name>
</gene>